<dbReference type="KEGG" id="buy:D8S85_18880"/>
<organism evidence="1 2">
    <name type="scientific">Butyricimonas faecalis</name>
    <dbReference type="NCBI Taxonomy" id="2093856"/>
    <lineage>
        <taxon>Bacteria</taxon>
        <taxon>Pseudomonadati</taxon>
        <taxon>Bacteroidota</taxon>
        <taxon>Bacteroidia</taxon>
        <taxon>Bacteroidales</taxon>
        <taxon>Odoribacteraceae</taxon>
        <taxon>Butyricimonas</taxon>
    </lineage>
</organism>
<name>A0A3S9VXZ3_9BACT</name>
<dbReference type="Proteomes" id="UP000270673">
    <property type="component" value="Chromosome"/>
</dbReference>
<evidence type="ECO:0000313" key="2">
    <source>
        <dbReference type="Proteomes" id="UP000270673"/>
    </source>
</evidence>
<sequence length="85" mass="9912">MITISLHKSFSIKLGRKETVPPVPLHNTTKAVGALTLHTGVRNRRMELTGKKMPATLWQDSPPLWYVMHHKYTYIFIKNKYHLKN</sequence>
<reference evidence="1 2" key="1">
    <citation type="submission" date="2018-10" db="EMBL/GenBank/DDBJ databases">
        <title>Butyricimonas faecalis sp. nov., isolated from human faeces and emended description of the genus Butyricimonas.</title>
        <authorList>
            <person name="Le Roy T."/>
            <person name="Van der Smissen P."/>
            <person name="Paquot A."/>
            <person name="Delzenne N."/>
            <person name="Muccioli G."/>
            <person name="Collet J.-F."/>
            <person name="Cani P.D."/>
        </authorList>
    </citation>
    <scope>NUCLEOTIDE SEQUENCE [LARGE SCALE GENOMIC DNA]</scope>
    <source>
        <strain evidence="1 2">H184</strain>
    </source>
</reference>
<proteinExistence type="predicted"/>
<gene>
    <name evidence="1" type="ORF">D8S85_18880</name>
</gene>
<evidence type="ECO:0000313" key="1">
    <source>
        <dbReference type="EMBL" id="AZS31402.1"/>
    </source>
</evidence>
<dbReference type="EMBL" id="CP032819">
    <property type="protein sequence ID" value="AZS31402.1"/>
    <property type="molecule type" value="Genomic_DNA"/>
</dbReference>
<accession>A0A3S9VXZ3</accession>
<dbReference type="AlphaFoldDB" id="A0A3S9VXZ3"/>
<keyword evidence="2" id="KW-1185">Reference proteome</keyword>
<protein>
    <submittedName>
        <fullName evidence="1">Uncharacterized protein</fullName>
    </submittedName>
</protein>